<evidence type="ECO:0000256" key="6">
    <source>
        <dbReference type="ARBA" id="ARBA00022840"/>
    </source>
</evidence>
<organism evidence="13 14">
    <name type="scientific">Streptosporangium amethystogenes subsp. fukuiense</name>
    <dbReference type="NCBI Taxonomy" id="698418"/>
    <lineage>
        <taxon>Bacteria</taxon>
        <taxon>Bacillati</taxon>
        <taxon>Actinomycetota</taxon>
        <taxon>Actinomycetes</taxon>
        <taxon>Streptosporangiales</taxon>
        <taxon>Streptosporangiaceae</taxon>
        <taxon>Streptosporangium</taxon>
    </lineage>
</organism>
<accession>A0ABW2TEV7</accession>
<dbReference type="PROSITE" id="PS50901">
    <property type="entry name" value="FTSK"/>
    <property type="match status" value="3"/>
</dbReference>
<dbReference type="SMART" id="SM00382">
    <property type="entry name" value="AAA"/>
    <property type="match status" value="3"/>
</dbReference>
<dbReference type="InterPro" id="IPR023837">
    <property type="entry name" value="EccCb-like_Actinobacteria"/>
</dbReference>
<dbReference type="InterPro" id="IPR023836">
    <property type="entry name" value="EccCa-like_Actinobacteria"/>
</dbReference>
<evidence type="ECO:0000256" key="4">
    <source>
        <dbReference type="ARBA" id="ARBA00022737"/>
    </source>
</evidence>
<feature type="domain" description="FtsK" evidence="12">
    <location>
        <begin position="822"/>
        <end position="1013"/>
    </location>
</feature>
<keyword evidence="5 9" id="KW-0547">Nucleotide-binding</keyword>
<evidence type="ECO:0000256" key="9">
    <source>
        <dbReference type="PROSITE-ProRule" id="PRU00289"/>
    </source>
</evidence>
<dbReference type="InterPro" id="IPR050206">
    <property type="entry name" value="FtsK/SpoIIIE/SftA"/>
</dbReference>
<keyword evidence="7 11" id="KW-1133">Transmembrane helix</keyword>
<comment type="subcellular location">
    <subcellularLocation>
        <location evidence="1">Cell membrane</location>
        <topology evidence="1">Multi-pass membrane protein</topology>
    </subcellularLocation>
</comment>
<evidence type="ECO:0000256" key="3">
    <source>
        <dbReference type="ARBA" id="ARBA00022692"/>
    </source>
</evidence>
<protein>
    <submittedName>
        <fullName evidence="13">Type VII secretion protein EccCa</fullName>
    </submittedName>
</protein>
<dbReference type="InterPro" id="IPR003593">
    <property type="entry name" value="AAA+_ATPase"/>
</dbReference>
<keyword evidence="14" id="KW-1185">Reference proteome</keyword>
<feature type="binding site" evidence="9">
    <location>
        <begin position="483"/>
        <end position="490"/>
    </location>
    <ligand>
        <name>ATP</name>
        <dbReference type="ChEBI" id="CHEBI:30616"/>
    </ligand>
</feature>
<feature type="binding site" evidence="9">
    <location>
        <begin position="1126"/>
        <end position="1133"/>
    </location>
    <ligand>
        <name>ATP</name>
        <dbReference type="ChEBI" id="CHEBI:30616"/>
    </ligand>
</feature>
<dbReference type="InterPro" id="IPR027417">
    <property type="entry name" value="P-loop_NTPase"/>
</dbReference>
<dbReference type="Gene3D" id="3.40.50.300">
    <property type="entry name" value="P-loop containing nucleotide triphosphate hydrolases"/>
    <property type="match status" value="4"/>
</dbReference>
<evidence type="ECO:0000256" key="8">
    <source>
        <dbReference type="ARBA" id="ARBA00023136"/>
    </source>
</evidence>
<dbReference type="Proteomes" id="UP001596514">
    <property type="component" value="Unassembled WGS sequence"/>
</dbReference>
<reference evidence="14" key="1">
    <citation type="journal article" date="2019" name="Int. J. Syst. Evol. Microbiol.">
        <title>The Global Catalogue of Microorganisms (GCM) 10K type strain sequencing project: providing services to taxonomists for standard genome sequencing and annotation.</title>
        <authorList>
            <consortium name="The Broad Institute Genomics Platform"/>
            <consortium name="The Broad Institute Genome Sequencing Center for Infectious Disease"/>
            <person name="Wu L."/>
            <person name="Ma J."/>
        </authorList>
    </citation>
    <scope>NUCLEOTIDE SEQUENCE [LARGE SCALE GENOMIC DNA]</scope>
    <source>
        <strain evidence="14">JCM 10083</strain>
    </source>
</reference>
<evidence type="ECO:0000256" key="1">
    <source>
        <dbReference type="ARBA" id="ARBA00004651"/>
    </source>
</evidence>
<feature type="region of interest" description="Disordered" evidence="10">
    <location>
        <begin position="1"/>
        <end position="24"/>
    </location>
</feature>
<dbReference type="RefSeq" id="WP_343976812.1">
    <property type="nucleotide sequence ID" value="NZ_BAAAGK010000143.1"/>
</dbReference>
<proteinExistence type="predicted"/>
<evidence type="ECO:0000256" key="2">
    <source>
        <dbReference type="ARBA" id="ARBA00022475"/>
    </source>
</evidence>
<feature type="transmembrane region" description="Helical" evidence="11">
    <location>
        <begin position="67"/>
        <end position="87"/>
    </location>
</feature>
<keyword evidence="2" id="KW-1003">Cell membrane</keyword>
<dbReference type="NCBIfam" id="TIGR03925">
    <property type="entry name" value="T7SS_EccC_b"/>
    <property type="match status" value="1"/>
</dbReference>
<evidence type="ECO:0000259" key="12">
    <source>
        <dbReference type="PROSITE" id="PS50901"/>
    </source>
</evidence>
<evidence type="ECO:0000313" key="13">
    <source>
        <dbReference type="EMBL" id="MFC7606301.1"/>
    </source>
</evidence>
<evidence type="ECO:0000313" key="14">
    <source>
        <dbReference type="Proteomes" id="UP001596514"/>
    </source>
</evidence>
<dbReference type="PANTHER" id="PTHR22683">
    <property type="entry name" value="SPORULATION PROTEIN RELATED"/>
    <property type="match status" value="1"/>
</dbReference>
<evidence type="ECO:0000256" key="5">
    <source>
        <dbReference type="ARBA" id="ARBA00022741"/>
    </source>
</evidence>
<feature type="binding site" evidence="9">
    <location>
        <begin position="840"/>
        <end position="847"/>
    </location>
    <ligand>
        <name>ATP</name>
        <dbReference type="ChEBI" id="CHEBI:30616"/>
    </ligand>
</feature>
<feature type="domain" description="FtsK" evidence="12">
    <location>
        <begin position="460"/>
        <end position="660"/>
    </location>
</feature>
<keyword evidence="4" id="KW-0677">Repeat</keyword>
<evidence type="ECO:0000256" key="10">
    <source>
        <dbReference type="SAM" id="MobiDB-lite"/>
    </source>
</evidence>
<gene>
    <name evidence="13" type="primary">eccCa</name>
    <name evidence="13" type="ORF">ACFQVD_39995</name>
</gene>
<comment type="caution">
    <text evidence="13">The sequence shown here is derived from an EMBL/GenBank/DDBJ whole genome shotgun (WGS) entry which is preliminary data.</text>
</comment>
<feature type="domain" description="FtsK" evidence="12">
    <location>
        <begin position="1109"/>
        <end position="1291"/>
    </location>
</feature>
<dbReference type="PANTHER" id="PTHR22683:SF1">
    <property type="entry name" value="TYPE VII SECRETION SYSTEM PROTEIN ESSC"/>
    <property type="match status" value="1"/>
</dbReference>
<dbReference type="NCBIfam" id="TIGR03924">
    <property type="entry name" value="T7SS_EccC_a"/>
    <property type="match status" value="1"/>
</dbReference>
<keyword evidence="8 11" id="KW-0472">Membrane</keyword>
<dbReference type="EMBL" id="JBHTEE010000001">
    <property type="protein sequence ID" value="MFC7606301.1"/>
    <property type="molecule type" value="Genomic_DNA"/>
</dbReference>
<keyword evidence="6 9" id="KW-0067">ATP-binding</keyword>
<evidence type="ECO:0000256" key="11">
    <source>
        <dbReference type="SAM" id="Phobius"/>
    </source>
</evidence>
<dbReference type="InterPro" id="IPR002543">
    <property type="entry name" value="FtsK_dom"/>
</dbReference>
<feature type="transmembrane region" description="Helical" evidence="11">
    <location>
        <begin position="37"/>
        <end position="60"/>
    </location>
</feature>
<dbReference type="SUPFAM" id="SSF52540">
    <property type="entry name" value="P-loop containing nucleoside triphosphate hydrolases"/>
    <property type="match status" value="3"/>
</dbReference>
<dbReference type="Pfam" id="PF01580">
    <property type="entry name" value="FtsK_SpoIIIE"/>
    <property type="match status" value="3"/>
</dbReference>
<keyword evidence="3 11" id="KW-0812">Transmembrane</keyword>
<name>A0ABW2TEV7_9ACTN</name>
<evidence type="ECO:0000256" key="7">
    <source>
        <dbReference type="ARBA" id="ARBA00022989"/>
    </source>
</evidence>
<sequence length="1332" mass="145338">MSIVIVRRPERRPAPKPPRGEILLESPPEIPEVQSQGFMAVLTYLPMIAGGAAMGLMFTAGGNSNPIMYVASGLFAVSMMGMTLGQIGRQSGERKQRLNGLRRDYFRYLSQVRKKVRRAAVQQREALEWSGPAPDSLWWVAMSQRLWERRPRDDDFGTVRLGTGVQKLAIQLIPPDSKPVEDLDALSAGALRRFVRAHSTVAGLPVAVALHSFARIKLTGDPPAVRELVRAMIAQMAVFHSPDDMRIMVCASKEWMPQWDWAKWLPHTLHPEETDAAGQVRLMAEDLGELDRMLGSELKERARFKPGASSDALPYHVLIIDGGHVPHDSQLGTDAIQGVTVIDLSESAGPIEEKSTLRLDIQPDGFHMIKIDHAGKESSTRLGDPDQLDFLRLEGLARQLAPLRVSTAKGGETQDVLAMNTSLTDLLGVGDPTRLDASVAWRPRAGRNRLRVPIGLGVDGRLVELDIKESAQGGMGPHGLVIGATGSGKSELLRTLVLGLAITHSSEILNFVLVDFKGGATFLGLDTLSHVSAVITNLEDELPLVDRMYDALHGEMVRRQELLRAAGNYASLRDYERAREQGVDLKPMPTLFVVIDEFSELLSAKPEFIELFVMIGRLGRSLGVHLLLASQRLEEGRLRGLDTHLSYRVGLRTFSAMESRVVLGVADAYELPSAPGNAYLKFDTTGMTRFKAAYVSGPYQVDPHNVATPDGQGPVRQVVEYGPEFVPVPVVEEPRKELPAADGPADRSLVSLLDVVVNRLNGQGPPAHRIWLPPLGDPPTLAHLLPPLSVTPEFGLSTTGWGGRGRLHAVVGLIDKPFEQRSDPYWLDMSGATGHVGVAGGTQSGKSTVLRTLVTSMALMHTAREVQFYCLDFGGGSLASLEGLPHVGGVASRLDGDRVRRTVAEIATLLEQRERDFTEQGIDSIITYRRQLADGTIEGDGYGDVFLVVDGWLTIRQDFETLEPIITDLAARGLGYGIHVVASTNKWSEFRPGIRDLFGTRVELKLGDAYESEVNRKSALAVPEGIPGRGLTKEGLHFLSALPRIDGVRKADDLSVGGRALVHAIRDAWQGPSAPGVRLLPPVLPAETLPDATQTGPGRIPVGIDEATLMPVILDFDTDPHFIVVGDTESGKSNLLRLICESVVARHTPYEARMIVIDYRRSLLDSAVTEHRIGYAASSAAALELINDVRSALLKRLPPADLTPEQLRARNWWQGSDLYIVVDDYDLVATSSNPLQPLAELLPQARDIGLHLIMSRAMGGVGRAMYDPIIQRMKDMASPAVILSGNKDEGFLFGNVRPHPLPPGRGYFVDRKYGARLTQTAFMPPQAPPETG</sequence>